<dbReference type="Proteomes" id="UP000293092">
    <property type="component" value="Unassembled WGS sequence"/>
</dbReference>
<evidence type="ECO:0000313" key="2">
    <source>
        <dbReference type="Proteomes" id="UP000293092"/>
    </source>
</evidence>
<accession>A0ACD2HI59</accession>
<protein>
    <submittedName>
        <fullName evidence="1">TonB-dependent receptor</fullName>
    </submittedName>
</protein>
<comment type="caution">
    <text evidence="1">The sequence shown here is derived from an EMBL/GenBank/DDBJ whole genome shotgun (WGS) entry which is preliminary data.</text>
</comment>
<keyword evidence="2" id="KW-1185">Reference proteome</keyword>
<reference evidence="1" key="1">
    <citation type="submission" date="2017-11" db="EMBL/GenBank/DDBJ databases">
        <title>Comparative genomic and phylogenomic analyses of the family Idiomarinaceae.</title>
        <authorList>
            <person name="Liu Y."/>
            <person name="Shao Z."/>
        </authorList>
    </citation>
    <scope>NUCLEOTIDE SEQUENCE</scope>
    <source>
        <strain evidence="1">PIN1</strain>
    </source>
</reference>
<proteinExistence type="predicted"/>
<keyword evidence="1" id="KW-0675">Receptor</keyword>
<sequence length="990" mass="108848">MKSTFFRSTLAAAAVASALGVAAPAMAQDNSKGYLQGQSTDQSGQVVSEVTVTITNLETGLTRSSTTNESGNFRFPLLPPGAYSLKAEKSGYGTVAEERVNVGVAGTTTINLTMATADAMETLTVRGSSVSMIDTTSSESQLVVTQDFLEKVPVPRDIASVALLAPGTTKGDSSFGNLTSFGGASVGENVYYVNGLNVTNFRNGLGGAELPFEMYETFEVKTGGYSAEYGRSTGGVVNATTKSGSNEFEAGFSAYFEPDSLRENAPDTIVTDPNAIAELGGYEYYGLNHNDKISETNYNLWASGALVQDKLFFFGLVNFKDRTSDYTGNTLAYDRDGSDVLYALKLDWYITPDHILEFTGWDNSSDLDTSKYGFDSRTETRGELFGDYVLERGGQSYAVQYTGIVSDDITISALYGVNKATYSNVNAANTPVGAVHYPSGRQFTQFGLNTPSIMEDERKAYRFDVDWYVSMDHTLRFGIDYEDMSAIEETARVGNTLYQYQSCANMDAVTEGDLLNADCALVRFNTYVNSGSFQTKSSAFYVQDTWNVTDTITARIGLRNETFENFNKAGEKFVDVSDQWAPRIGVAWDVFGDGETKAFANYGRYFLPVATNTNIRLAGDELYTIFIYELLGINEDLSPIVNEDEILAGAVYADGTLKGTGETVDADFDPMYQDEFILGFEQVLSDNWSMGVKATYRDLKSSLEDIAIDYGFNEYLEAEFGSSCTACSGFHYYVLTNPGDDVTVTTDPDYDGPLEYGQYTIPGSYLGYPEAKRQYAAVDINLRRAFADNWMVDATYTWSHSWGNNEGFVRSDNGQTDAGLTTNFDQPGLTDGAYGNLPNDRRHMLKVQSAYQFTEALTLGANFRWETGRPLSAFGLHGTDVFASWYGAESFYKGGELVPRGSVGRTDNNWSLDLTARYELNVNDIPVVLRADVFNVFNNDAVTERNEVAEYWDGGANPNGTDSAAESYLYNLPDAYQTPRYFRFSVDVRF</sequence>
<organism evidence="1 2">
    <name type="scientific">Pseudidiomarina tainanensis</name>
    <dbReference type="NCBI Taxonomy" id="502365"/>
    <lineage>
        <taxon>Bacteria</taxon>
        <taxon>Pseudomonadati</taxon>
        <taxon>Pseudomonadota</taxon>
        <taxon>Gammaproteobacteria</taxon>
        <taxon>Alteromonadales</taxon>
        <taxon>Idiomarinaceae</taxon>
        <taxon>Pseudidiomarina</taxon>
    </lineage>
</organism>
<evidence type="ECO:0000313" key="1">
    <source>
        <dbReference type="EMBL" id="RZQ56303.1"/>
    </source>
</evidence>
<gene>
    <name evidence="1" type="ORF">CWI82_03050</name>
</gene>
<name>A0ACD2HI59_9GAMM</name>
<dbReference type="EMBL" id="PIQJ01000001">
    <property type="protein sequence ID" value="RZQ56303.1"/>
    <property type="molecule type" value="Genomic_DNA"/>
</dbReference>